<feature type="compositionally biased region" description="Basic and acidic residues" evidence="1">
    <location>
        <begin position="37"/>
        <end position="48"/>
    </location>
</feature>
<dbReference type="Proteomes" id="UP000541610">
    <property type="component" value="Unassembled WGS sequence"/>
</dbReference>
<feature type="chain" id="PRO_5029546268" evidence="2">
    <location>
        <begin position="21"/>
        <end position="213"/>
    </location>
</feature>
<organism evidence="3 4">
    <name type="scientific">Perkinsus olseni</name>
    <name type="common">Perkinsus atlanticus</name>
    <dbReference type="NCBI Taxonomy" id="32597"/>
    <lineage>
        <taxon>Eukaryota</taxon>
        <taxon>Sar</taxon>
        <taxon>Alveolata</taxon>
        <taxon>Perkinsozoa</taxon>
        <taxon>Perkinsea</taxon>
        <taxon>Perkinsida</taxon>
        <taxon>Perkinsidae</taxon>
        <taxon>Perkinsus</taxon>
    </lineage>
</organism>
<evidence type="ECO:0000313" key="3">
    <source>
        <dbReference type="EMBL" id="KAF4680474.1"/>
    </source>
</evidence>
<name>A0A7J6N9P1_PEROL</name>
<keyword evidence="2" id="KW-0732">Signal</keyword>
<feature type="signal peptide" evidence="2">
    <location>
        <begin position="1"/>
        <end position="20"/>
    </location>
</feature>
<comment type="caution">
    <text evidence="3">The sequence shown here is derived from an EMBL/GenBank/DDBJ whole genome shotgun (WGS) entry which is preliminary data.</text>
</comment>
<evidence type="ECO:0000256" key="1">
    <source>
        <dbReference type="SAM" id="MobiDB-lite"/>
    </source>
</evidence>
<accession>A0A7J6N9P1</accession>
<proteinExistence type="predicted"/>
<evidence type="ECO:0000256" key="2">
    <source>
        <dbReference type="SAM" id="SignalP"/>
    </source>
</evidence>
<sequence length="213" mass="23520">MQSSIFWIAAVACCVTDVLQVYGLAASGAIGSKGSRVRYDKPTDKEQASEALQAPRSDAEEGGCTVESKTANHGTPLFLDPVEPWRSEECRIRFTNTSSLSYSVDTELRTGSRIFYLAIHCGEHTYGVHQNGMGNLYDEFPPPKEDFVDPMDAFNARAFGMSCLDFFYAHQERMHMTPPVAVLGKDKCEKIITNICDIYGNTGYADDSSSDIE</sequence>
<protein>
    <submittedName>
        <fullName evidence="3">Uncharacterized protein</fullName>
    </submittedName>
</protein>
<evidence type="ECO:0000313" key="4">
    <source>
        <dbReference type="Proteomes" id="UP000541610"/>
    </source>
</evidence>
<gene>
    <name evidence="3" type="ORF">FOZ60_013462</name>
</gene>
<dbReference type="OrthoDB" id="10302359at2759"/>
<feature type="region of interest" description="Disordered" evidence="1">
    <location>
        <begin position="35"/>
        <end position="72"/>
    </location>
</feature>
<dbReference type="AlphaFoldDB" id="A0A7J6N9P1"/>
<reference evidence="3 4" key="1">
    <citation type="submission" date="2020-04" db="EMBL/GenBank/DDBJ databases">
        <title>Perkinsus olseni comparative genomics.</title>
        <authorList>
            <person name="Bogema D.R."/>
        </authorList>
    </citation>
    <scope>NUCLEOTIDE SEQUENCE [LARGE SCALE GENOMIC DNA]</scope>
    <source>
        <strain evidence="3">00978-12</strain>
    </source>
</reference>
<dbReference type="EMBL" id="JABANP010000605">
    <property type="protein sequence ID" value="KAF4680474.1"/>
    <property type="molecule type" value="Genomic_DNA"/>
</dbReference>